<comment type="caution">
    <text evidence="2">The sequence shown here is derived from an EMBL/GenBank/DDBJ whole genome shotgun (WGS) entry which is preliminary data.</text>
</comment>
<proteinExistence type="predicted"/>
<name>A0ABR3JH61_9AGAR</name>
<accession>A0ABR3JH61</accession>
<evidence type="ECO:0000313" key="3">
    <source>
        <dbReference type="Proteomes" id="UP001556367"/>
    </source>
</evidence>
<dbReference type="EMBL" id="JASNQZ010000007">
    <property type="protein sequence ID" value="KAL0954969.1"/>
    <property type="molecule type" value="Genomic_DNA"/>
</dbReference>
<protein>
    <submittedName>
        <fullName evidence="2">Uncharacterized protein</fullName>
    </submittedName>
</protein>
<evidence type="ECO:0000313" key="2">
    <source>
        <dbReference type="EMBL" id="KAL0954969.1"/>
    </source>
</evidence>
<organism evidence="2 3">
    <name type="scientific">Hohenbuehelia grisea</name>
    <dbReference type="NCBI Taxonomy" id="104357"/>
    <lineage>
        <taxon>Eukaryota</taxon>
        <taxon>Fungi</taxon>
        <taxon>Dikarya</taxon>
        <taxon>Basidiomycota</taxon>
        <taxon>Agaricomycotina</taxon>
        <taxon>Agaricomycetes</taxon>
        <taxon>Agaricomycetidae</taxon>
        <taxon>Agaricales</taxon>
        <taxon>Pleurotineae</taxon>
        <taxon>Pleurotaceae</taxon>
        <taxon>Hohenbuehelia</taxon>
    </lineage>
</organism>
<sequence length="105" mass="11611">MFSASKASFRSFKYSRLEEHYSAGLRFVSWCQVQVPSVKADRDGGPELPVQPTKSPELAKSEPTATSVPPANPITQIFELCQRVFGTTTGSVKFEWDRGARTPAM</sequence>
<reference evidence="3" key="1">
    <citation type="submission" date="2024-06" db="EMBL/GenBank/DDBJ databases">
        <title>Multi-omics analyses provide insights into the biosynthesis of the anticancer antibiotic pleurotin in Hohenbuehelia grisea.</title>
        <authorList>
            <person name="Weaver J.A."/>
            <person name="Alberti F."/>
        </authorList>
    </citation>
    <scope>NUCLEOTIDE SEQUENCE [LARGE SCALE GENOMIC DNA]</scope>
    <source>
        <strain evidence="3">T-177</strain>
    </source>
</reference>
<feature type="region of interest" description="Disordered" evidence="1">
    <location>
        <begin position="39"/>
        <end position="71"/>
    </location>
</feature>
<evidence type="ECO:0000256" key="1">
    <source>
        <dbReference type="SAM" id="MobiDB-lite"/>
    </source>
</evidence>
<keyword evidence="3" id="KW-1185">Reference proteome</keyword>
<gene>
    <name evidence="2" type="ORF">HGRIS_003899</name>
</gene>
<dbReference type="Proteomes" id="UP001556367">
    <property type="component" value="Unassembled WGS sequence"/>
</dbReference>